<sequence length="91" mass="10812">MSARTLPPRRPQSERRHWVFLYRCGCPFGLVELSKFYKTEDDAWDGMFDTRSEERRARAAGVRVEYVDHATYSRDFYPRMTQDCTHGGMQQ</sequence>
<proteinExistence type="predicted"/>
<dbReference type="Proteomes" id="UP000609879">
    <property type="component" value="Unassembled WGS sequence"/>
</dbReference>
<gene>
    <name evidence="1" type="ORF">Ade02nite_19270</name>
</gene>
<name>A0ABQ3XZW2_9ACTN</name>
<reference evidence="1 2" key="1">
    <citation type="submission" date="2021-01" db="EMBL/GenBank/DDBJ databases">
        <title>Whole genome shotgun sequence of Actinoplanes deccanensis NBRC 13994.</title>
        <authorList>
            <person name="Komaki H."/>
            <person name="Tamura T."/>
        </authorList>
    </citation>
    <scope>NUCLEOTIDE SEQUENCE [LARGE SCALE GENOMIC DNA]</scope>
    <source>
        <strain evidence="1 2">NBRC 13994</strain>
    </source>
</reference>
<organism evidence="1 2">
    <name type="scientific">Paractinoplanes deccanensis</name>
    <dbReference type="NCBI Taxonomy" id="113561"/>
    <lineage>
        <taxon>Bacteria</taxon>
        <taxon>Bacillati</taxon>
        <taxon>Actinomycetota</taxon>
        <taxon>Actinomycetes</taxon>
        <taxon>Micromonosporales</taxon>
        <taxon>Micromonosporaceae</taxon>
        <taxon>Paractinoplanes</taxon>
    </lineage>
</organism>
<dbReference type="RefSeq" id="WP_203761214.1">
    <property type="nucleotide sequence ID" value="NZ_BAAABO010000029.1"/>
</dbReference>
<keyword evidence="2" id="KW-1185">Reference proteome</keyword>
<comment type="caution">
    <text evidence="1">The sequence shown here is derived from an EMBL/GenBank/DDBJ whole genome shotgun (WGS) entry which is preliminary data.</text>
</comment>
<evidence type="ECO:0000313" key="2">
    <source>
        <dbReference type="Proteomes" id="UP000609879"/>
    </source>
</evidence>
<accession>A0ABQ3XZW2</accession>
<protein>
    <submittedName>
        <fullName evidence="1">Uncharacterized protein</fullName>
    </submittedName>
</protein>
<dbReference type="EMBL" id="BOMI01000033">
    <property type="protein sequence ID" value="GID73286.1"/>
    <property type="molecule type" value="Genomic_DNA"/>
</dbReference>
<evidence type="ECO:0000313" key="1">
    <source>
        <dbReference type="EMBL" id="GID73286.1"/>
    </source>
</evidence>